<gene>
    <name evidence="1" type="ORF">WN944_006397</name>
</gene>
<dbReference type="EMBL" id="JBCGBO010000003">
    <property type="protein sequence ID" value="KAK9214405.1"/>
    <property type="molecule type" value="Genomic_DNA"/>
</dbReference>
<comment type="caution">
    <text evidence="1">The sequence shown here is derived from an EMBL/GenBank/DDBJ whole genome shotgun (WGS) entry which is preliminary data.</text>
</comment>
<evidence type="ECO:0000313" key="2">
    <source>
        <dbReference type="Proteomes" id="UP001428341"/>
    </source>
</evidence>
<name>A0AAP0MQJ2_9ROSI</name>
<proteinExistence type="predicted"/>
<evidence type="ECO:0000313" key="1">
    <source>
        <dbReference type="EMBL" id="KAK9214405.1"/>
    </source>
</evidence>
<dbReference type="Proteomes" id="UP001428341">
    <property type="component" value="Unassembled WGS sequence"/>
</dbReference>
<reference evidence="1 2" key="1">
    <citation type="submission" date="2024-05" db="EMBL/GenBank/DDBJ databases">
        <title>Haplotype-resolved chromosome-level genome assembly of Huyou (Citrus changshanensis).</title>
        <authorList>
            <person name="Miao C."/>
            <person name="Chen W."/>
            <person name="Wu Y."/>
            <person name="Wang L."/>
            <person name="Zhao S."/>
            <person name="Grierson D."/>
            <person name="Xu C."/>
            <person name="Chen K."/>
        </authorList>
    </citation>
    <scope>NUCLEOTIDE SEQUENCE [LARGE SCALE GENOMIC DNA]</scope>
    <source>
        <strain evidence="1">01-14</strain>
        <tissue evidence="1">Leaf</tissue>
    </source>
</reference>
<sequence>MNIDDGANLSSRTVCHDDELLEAEDDFHARKYKNKVTGDPKIALANLVDDLKTMYRVEVDPQKVYKAKRKILKSAAGGDHVESFKQL</sequence>
<keyword evidence="2" id="KW-1185">Reference proteome</keyword>
<protein>
    <submittedName>
        <fullName evidence="1">Uncharacterized protein</fullName>
    </submittedName>
</protein>
<dbReference type="AlphaFoldDB" id="A0AAP0MQJ2"/>
<organism evidence="1 2">
    <name type="scientific">Citrus x changshan-huyou</name>
    <dbReference type="NCBI Taxonomy" id="2935761"/>
    <lineage>
        <taxon>Eukaryota</taxon>
        <taxon>Viridiplantae</taxon>
        <taxon>Streptophyta</taxon>
        <taxon>Embryophyta</taxon>
        <taxon>Tracheophyta</taxon>
        <taxon>Spermatophyta</taxon>
        <taxon>Magnoliopsida</taxon>
        <taxon>eudicotyledons</taxon>
        <taxon>Gunneridae</taxon>
        <taxon>Pentapetalae</taxon>
        <taxon>rosids</taxon>
        <taxon>malvids</taxon>
        <taxon>Sapindales</taxon>
        <taxon>Rutaceae</taxon>
        <taxon>Aurantioideae</taxon>
        <taxon>Citrus</taxon>
    </lineage>
</organism>
<accession>A0AAP0MQJ2</accession>